<keyword evidence="2" id="KW-0812">Transmembrane</keyword>
<name>A0A9P8A7N1_MORAP</name>
<keyword evidence="2" id="KW-0472">Membrane</keyword>
<gene>
    <name evidence="3" type="ORF">KVV02_004353</name>
</gene>
<dbReference type="AlphaFoldDB" id="A0A9P8A7N1"/>
<evidence type="ECO:0000313" key="4">
    <source>
        <dbReference type="Proteomes" id="UP000717515"/>
    </source>
</evidence>
<dbReference type="EMBL" id="JAIFTL010000083">
    <property type="protein sequence ID" value="KAG9323936.1"/>
    <property type="molecule type" value="Genomic_DNA"/>
</dbReference>
<feature type="transmembrane region" description="Helical" evidence="2">
    <location>
        <begin position="198"/>
        <end position="223"/>
    </location>
</feature>
<feature type="transmembrane region" description="Helical" evidence="2">
    <location>
        <begin position="294"/>
        <end position="316"/>
    </location>
</feature>
<feature type="transmembrane region" description="Helical" evidence="2">
    <location>
        <begin position="50"/>
        <end position="73"/>
    </location>
</feature>
<dbReference type="Proteomes" id="UP000717515">
    <property type="component" value="Unassembled WGS sequence"/>
</dbReference>
<keyword evidence="2" id="KW-1133">Transmembrane helix</keyword>
<proteinExistence type="predicted"/>
<sequence length="436" mass="49624">MKNTVRKSSFNRRNTMSPVSNVSGANPPPPENTLLCDWTRSTSECREFEFVKWTLVVGAVLHFLVGVFGLWVLRYRNGGFKRAIVTDLFNMEGSGVRPKPADCFILFETVACFLKPLSHFILLLDNSLTPLWFRIAVDQLYWWLAYVITPVCYLVGTSYVIPVTEYEGKFAVYRTPATHGQLHSEVRIFHPTPLQRNVFLVIGIVYPGLCCASFGITAGVLMERGYHNAADILTIIQNVDWELMFWLLGCIIFYYGVKFTLILRAHIITTEARRGLPFAAFGLGNLKSRSPARYLFIVLQLTAFTAGSILLLSGLLNGIETWFKRDLLKSEDVRLYRFLVFMWSAPMTVTYFVKFALITVHCSRNKDPKPANVSQQSTTLAPNYGGQSMELLTLHLHPNFSSFSESTLALERGLYELVTMHHPEDKWQEGSTRDWK</sequence>
<feature type="region of interest" description="Disordered" evidence="1">
    <location>
        <begin position="1"/>
        <end position="28"/>
    </location>
</feature>
<protein>
    <submittedName>
        <fullName evidence="3">Uncharacterized protein</fullName>
    </submittedName>
</protein>
<feature type="compositionally biased region" description="Polar residues" evidence="1">
    <location>
        <begin position="1"/>
        <end position="24"/>
    </location>
</feature>
<evidence type="ECO:0000256" key="2">
    <source>
        <dbReference type="SAM" id="Phobius"/>
    </source>
</evidence>
<organism evidence="3 4">
    <name type="scientific">Mortierella alpina</name>
    <name type="common">Oleaginous fungus</name>
    <name type="synonym">Mortierella renispora</name>
    <dbReference type="NCBI Taxonomy" id="64518"/>
    <lineage>
        <taxon>Eukaryota</taxon>
        <taxon>Fungi</taxon>
        <taxon>Fungi incertae sedis</taxon>
        <taxon>Mucoromycota</taxon>
        <taxon>Mortierellomycotina</taxon>
        <taxon>Mortierellomycetes</taxon>
        <taxon>Mortierellales</taxon>
        <taxon>Mortierellaceae</taxon>
        <taxon>Mortierella</taxon>
    </lineage>
</organism>
<feature type="transmembrane region" description="Helical" evidence="2">
    <location>
        <begin position="243"/>
        <end position="263"/>
    </location>
</feature>
<comment type="caution">
    <text evidence="3">The sequence shown here is derived from an EMBL/GenBank/DDBJ whole genome shotgun (WGS) entry which is preliminary data.</text>
</comment>
<evidence type="ECO:0000313" key="3">
    <source>
        <dbReference type="EMBL" id="KAG9323936.1"/>
    </source>
</evidence>
<accession>A0A9P8A7N1</accession>
<reference evidence="3" key="1">
    <citation type="submission" date="2021-07" db="EMBL/GenBank/DDBJ databases">
        <title>Draft genome of Mortierella alpina, strain LL118, isolated from an aspen leaf litter sample.</title>
        <authorList>
            <person name="Yang S."/>
            <person name="Vinatzer B.A."/>
        </authorList>
    </citation>
    <scope>NUCLEOTIDE SEQUENCE</scope>
    <source>
        <strain evidence="3">LL118</strain>
    </source>
</reference>
<feature type="transmembrane region" description="Helical" evidence="2">
    <location>
        <begin position="140"/>
        <end position="161"/>
    </location>
</feature>
<feature type="transmembrane region" description="Helical" evidence="2">
    <location>
        <begin position="336"/>
        <end position="360"/>
    </location>
</feature>
<evidence type="ECO:0000256" key="1">
    <source>
        <dbReference type="SAM" id="MobiDB-lite"/>
    </source>
</evidence>